<comment type="similarity">
    <text evidence="1">Belongs to the calycin superfamily. Lipocalin family.</text>
</comment>
<evidence type="ECO:0000313" key="4">
    <source>
        <dbReference type="EMBL" id="KAG7297773.1"/>
    </source>
</evidence>
<organism evidence="4 5">
    <name type="scientific">Plutella xylostella</name>
    <name type="common">Diamondback moth</name>
    <name type="synonym">Plutella maculipennis</name>
    <dbReference type="NCBI Taxonomy" id="51655"/>
    <lineage>
        <taxon>Eukaryota</taxon>
        <taxon>Metazoa</taxon>
        <taxon>Ecdysozoa</taxon>
        <taxon>Arthropoda</taxon>
        <taxon>Hexapoda</taxon>
        <taxon>Insecta</taxon>
        <taxon>Pterygota</taxon>
        <taxon>Neoptera</taxon>
        <taxon>Endopterygota</taxon>
        <taxon>Lepidoptera</taxon>
        <taxon>Glossata</taxon>
        <taxon>Ditrysia</taxon>
        <taxon>Yponomeutoidea</taxon>
        <taxon>Plutellidae</taxon>
        <taxon>Plutella</taxon>
    </lineage>
</organism>
<evidence type="ECO:0000259" key="3">
    <source>
        <dbReference type="Pfam" id="PF00061"/>
    </source>
</evidence>
<dbReference type="InterPro" id="IPR022272">
    <property type="entry name" value="Lipocalin_CS"/>
</dbReference>
<dbReference type="EMBL" id="JAHIBW010000025">
    <property type="protein sequence ID" value="KAG7297773.1"/>
    <property type="molecule type" value="Genomic_DNA"/>
</dbReference>
<accession>A0ABQ7Q1J1</accession>
<dbReference type="InterPro" id="IPR012674">
    <property type="entry name" value="Calycin"/>
</dbReference>
<feature type="chain" id="PRO_5047009672" description="Lipocalin/cytosolic fatty-acid binding domain-containing protein" evidence="2">
    <location>
        <begin position="17"/>
        <end position="212"/>
    </location>
</feature>
<sequence>MFVKLIFCLFVSFAFAAEFTLPGECPTVKLQENLDFTKFSGVWYNAASYASDNRPIYDCSTMDFQEDNLGYTMRETYVDLDQGNRTQKSYFARVDPTFDAEKRAQFIVSYEDNDKVLQFPFYILSTDYDSYAIAYTCKTLKKKVRTHYVFTWVLSRAKTSLGGEVLKKVESALSKYTELAEHRTSFVFKDFTDTSCGFTNKMETNFFTNNFW</sequence>
<dbReference type="PROSITE" id="PS00213">
    <property type="entry name" value="LIPOCALIN"/>
    <property type="match status" value="1"/>
</dbReference>
<protein>
    <recommendedName>
        <fullName evidence="3">Lipocalin/cytosolic fatty-acid binding domain-containing protein</fullName>
    </recommendedName>
</protein>
<proteinExistence type="inferred from homology"/>
<feature type="domain" description="Lipocalin/cytosolic fatty-acid binding" evidence="3">
    <location>
        <begin position="40"/>
        <end position="176"/>
    </location>
</feature>
<dbReference type="PANTHER" id="PTHR10612:SF34">
    <property type="entry name" value="APOLIPOPROTEIN D"/>
    <property type="match status" value="1"/>
</dbReference>
<evidence type="ECO:0000313" key="5">
    <source>
        <dbReference type="Proteomes" id="UP000823941"/>
    </source>
</evidence>
<dbReference type="PRINTS" id="PR01174">
    <property type="entry name" value="RETINOLBNDNG"/>
</dbReference>
<reference evidence="4 5" key="1">
    <citation type="submission" date="2021-06" db="EMBL/GenBank/DDBJ databases">
        <title>A haploid diamondback moth (Plutella xylostella L.) genome assembly resolves 31 chromosomes and identifies a diamide resistance mutation.</title>
        <authorList>
            <person name="Ward C.M."/>
            <person name="Perry K.D."/>
            <person name="Baker G."/>
            <person name="Powis K."/>
            <person name="Heckel D.G."/>
            <person name="Baxter S.W."/>
        </authorList>
    </citation>
    <scope>NUCLEOTIDE SEQUENCE [LARGE SCALE GENOMIC DNA]</scope>
    <source>
        <strain evidence="4 5">LV</strain>
        <tissue evidence="4">Single pupa</tissue>
    </source>
</reference>
<dbReference type="InterPro" id="IPR000566">
    <property type="entry name" value="Lipocln_cytosolic_FA-bd_dom"/>
</dbReference>
<keyword evidence="2" id="KW-0732">Signal</keyword>
<dbReference type="Pfam" id="PF00061">
    <property type="entry name" value="Lipocalin"/>
    <property type="match status" value="1"/>
</dbReference>
<name>A0ABQ7Q1J1_PLUXY</name>
<dbReference type="InterPro" id="IPR002449">
    <property type="entry name" value="Retinol-bd/Purpurin"/>
</dbReference>
<dbReference type="Gene3D" id="2.40.128.20">
    <property type="match status" value="1"/>
</dbReference>
<evidence type="ECO:0000256" key="1">
    <source>
        <dbReference type="RuleBase" id="RU003695"/>
    </source>
</evidence>
<gene>
    <name evidence="4" type="ORF">JYU34_018515</name>
</gene>
<comment type="caution">
    <text evidence="4">The sequence shown here is derived from an EMBL/GenBank/DDBJ whole genome shotgun (WGS) entry which is preliminary data.</text>
</comment>
<dbReference type="Proteomes" id="UP000823941">
    <property type="component" value="Chromosome 25"/>
</dbReference>
<dbReference type="PANTHER" id="PTHR10612">
    <property type="entry name" value="APOLIPOPROTEIN D"/>
    <property type="match status" value="1"/>
</dbReference>
<evidence type="ECO:0000256" key="2">
    <source>
        <dbReference type="SAM" id="SignalP"/>
    </source>
</evidence>
<feature type="signal peptide" evidence="2">
    <location>
        <begin position="1"/>
        <end position="16"/>
    </location>
</feature>
<dbReference type="SUPFAM" id="SSF50814">
    <property type="entry name" value="Lipocalins"/>
    <property type="match status" value="1"/>
</dbReference>
<keyword evidence="5" id="KW-1185">Reference proteome</keyword>